<reference evidence="8" key="1">
    <citation type="submission" date="2022-06" db="EMBL/GenBank/DDBJ databases">
        <title>Isolation of gut microbiota from human fecal samples.</title>
        <authorList>
            <person name="Pamer E.G."/>
            <person name="Barat B."/>
            <person name="Waligurski E."/>
            <person name="Medina S."/>
            <person name="Paddock L."/>
            <person name="Mostad J."/>
        </authorList>
    </citation>
    <scope>NUCLEOTIDE SEQUENCE</scope>
    <source>
        <strain evidence="8">DFI.9.91</strain>
    </source>
</reference>
<dbReference type="GO" id="GO:0004146">
    <property type="term" value="F:dihydrofolate reductase activity"/>
    <property type="evidence" value="ECO:0007669"/>
    <property type="project" value="UniProtKB-EC"/>
</dbReference>
<feature type="domain" description="DHFR" evidence="7">
    <location>
        <begin position="1"/>
        <end position="158"/>
    </location>
</feature>
<dbReference type="InterPro" id="IPR012259">
    <property type="entry name" value="DHFR"/>
</dbReference>
<protein>
    <recommendedName>
        <fullName evidence="3">dihydrofolate reductase</fullName>
        <ecNumber evidence="3">1.5.1.3</ecNumber>
    </recommendedName>
</protein>
<evidence type="ECO:0000256" key="2">
    <source>
        <dbReference type="ARBA" id="ARBA00009539"/>
    </source>
</evidence>
<keyword evidence="4" id="KW-0554">One-carbon metabolism</keyword>
<dbReference type="PANTHER" id="PTHR48069:SF3">
    <property type="entry name" value="DIHYDROFOLATE REDUCTASE"/>
    <property type="match status" value="1"/>
</dbReference>
<dbReference type="InterPro" id="IPR001796">
    <property type="entry name" value="DHFR_dom"/>
</dbReference>
<dbReference type="InterPro" id="IPR024072">
    <property type="entry name" value="DHFR-like_dom_sf"/>
</dbReference>
<dbReference type="Proteomes" id="UP001204562">
    <property type="component" value="Unassembled WGS sequence"/>
</dbReference>
<evidence type="ECO:0000259" key="7">
    <source>
        <dbReference type="PROSITE" id="PS51330"/>
    </source>
</evidence>
<keyword evidence="5" id="KW-0521">NADP</keyword>
<evidence type="ECO:0000313" key="9">
    <source>
        <dbReference type="Proteomes" id="UP001204562"/>
    </source>
</evidence>
<dbReference type="SUPFAM" id="SSF53597">
    <property type="entry name" value="Dihydrofolate reductase-like"/>
    <property type="match status" value="1"/>
</dbReference>
<dbReference type="PROSITE" id="PS51330">
    <property type="entry name" value="DHFR_2"/>
    <property type="match status" value="1"/>
</dbReference>
<dbReference type="GO" id="GO:0046654">
    <property type="term" value="P:tetrahydrofolate biosynthetic process"/>
    <property type="evidence" value="ECO:0007669"/>
    <property type="project" value="InterPro"/>
</dbReference>
<comment type="caution">
    <text evidence="8">The sequence shown here is derived from an EMBL/GenBank/DDBJ whole genome shotgun (WGS) entry which is preliminary data.</text>
</comment>
<evidence type="ECO:0000256" key="3">
    <source>
        <dbReference type="ARBA" id="ARBA00012856"/>
    </source>
</evidence>
<accession>A0AAW5JGY8</accession>
<dbReference type="PRINTS" id="PR00070">
    <property type="entry name" value="DHFR"/>
</dbReference>
<dbReference type="GO" id="GO:0006730">
    <property type="term" value="P:one-carbon metabolic process"/>
    <property type="evidence" value="ECO:0007669"/>
    <property type="project" value="UniProtKB-KW"/>
</dbReference>
<keyword evidence="6" id="KW-0560">Oxidoreductase</keyword>
<dbReference type="AlphaFoldDB" id="A0AAW5JGY8"/>
<dbReference type="Gene3D" id="3.40.430.10">
    <property type="entry name" value="Dihydrofolate Reductase, subunit A"/>
    <property type="match status" value="1"/>
</dbReference>
<evidence type="ECO:0000256" key="4">
    <source>
        <dbReference type="ARBA" id="ARBA00022563"/>
    </source>
</evidence>
<dbReference type="EMBL" id="JANFYS010000002">
    <property type="protein sequence ID" value="MCQ4769296.1"/>
    <property type="molecule type" value="Genomic_DNA"/>
</dbReference>
<dbReference type="PANTHER" id="PTHR48069">
    <property type="entry name" value="DIHYDROFOLATE REDUCTASE"/>
    <property type="match status" value="1"/>
</dbReference>
<dbReference type="EC" id="1.5.1.3" evidence="3"/>
<proteinExistence type="inferred from homology"/>
<dbReference type="GO" id="GO:0046452">
    <property type="term" value="P:dihydrofolate metabolic process"/>
    <property type="evidence" value="ECO:0007669"/>
    <property type="project" value="TreeGrafter"/>
</dbReference>
<comment type="pathway">
    <text evidence="1">Cofactor biosynthesis; tetrahydrofolate biosynthesis; 5,6,7,8-tetrahydrofolate from 7,8-dihydrofolate: step 1/1.</text>
</comment>
<dbReference type="GO" id="GO:0050661">
    <property type="term" value="F:NADP binding"/>
    <property type="evidence" value="ECO:0007669"/>
    <property type="project" value="InterPro"/>
</dbReference>
<dbReference type="CDD" id="cd00209">
    <property type="entry name" value="DHFR"/>
    <property type="match status" value="1"/>
</dbReference>
<gene>
    <name evidence="8" type="ORF">NE579_02300</name>
</gene>
<name>A0AAW5JGY8_9FIRM</name>
<evidence type="ECO:0000256" key="6">
    <source>
        <dbReference type="ARBA" id="ARBA00023002"/>
    </source>
</evidence>
<dbReference type="GO" id="GO:0005829">
    <property type="term" value="C:cytosol"/>
    <property type="evidence" value="ECO:0007669"/>
    <property type="project" value="TreeGrafter"/>
</dbReference>
<organism evidence="8 9">
    <name type="scientific">Intestinimonas massiliensis</name>
    <name type="common">ex Afouda et al. 2020</name>
    <dbReference type="NCBI Taxonomy" id="1673721"/>
    <lineage>
        <taxon>Bacteria</taxon>
        <taxon>Bacillati</taxon>
        <taxon>Bacillota</taxon>
        <taxon>Clostridia</taxon>
        <taxon>Eubacteriales</taxon>
        <taxon>Intestinimonas</taxon>
    </lineage>
</organism>
<evidence type="ECO:0000256" key="5">
    <source>
        <dbReference type="ARBA" id="ARBA00022857"/>
    </source>
</evidence>
<sequence length="163" mass="17934">MQLIAAVDRNWAIGRDGDQLAYLKADLKRFKALTTAHTVILGRRTLATFPGGRPLPGRRNLVLSGKPDFRPQGAEVFSSLETLLAVAPADAFVIGGGSVYRALLPWCDRAYVTKIDAVFPGADTWFPDLDAREDWAVEVEEPPLEEGGLPFRYVTYRRIGSSS</sequence>
<evidence type="ECO:0000313" key="8">
    <source>
        <dbReference type="EMBL" id="MCQ4769296.1"/>
    </source>
</evidence>
<dbReference type="GO" id="GO:0046655">
    <property type="term" value="P:folic acid metabolic process"/>
    <property type="evidence" value="ECO:0007669"/>
    <property type="project" value="TreeGrafter"/>
</dbReference>
<evidence type="ECO:0000256" key="1">
    <source>
        <dbReference type="ARBA" id="ARBA00004903"/>
    </source>
</evidence>
<comment type="similarity">
    <text evidence="2">Belongs to the dihydrofolate reductase family.</text>
</comment>
<dbReference type="Pfam" id="PF00186">
    <property type="entry name" value="DHFR_1"/>
    <property type="match status" value="1"/>
</dbReference>
<dbReference type="RefSeq" id="WP_256303108.1">
    <property type="nucleotide sequence ID" value="NZ_JANFYS010000002.1"/>
</dbReference>